<protein>
    <submittedName>
        <fullName evidence="1">Uncharacterized protein</fullName>
    </submittedName>
</protein>
<evidence type="ECO:0000313" key="2">
    <source>
        <dbReference type="Proteomes" id="UP000038009"/>
    </source>
</evidence>
<keyword evidence="2" id="KW-1185">Reference proteome</keyword>
<name>A0A0N1HSU0_LEPSE</name>
<dbReference type="Proteomes" id="UP000038009">
    <property type="component" value="Unassembled WGS sequence"/>
</dbReference>
<proteinExistence type="predicted"/>
<reference evidence="1 2" key="1">
    <citation type="journal article" date="2015" name="PLoS Pathog.">
        <title>Leptomonas seymouri: Adaptations to the Dixenous Life Cycle Analyzed by Genome Sequencing, Transcriptome Profiling and Co-infection with Leishmania donovani.</title>
        <authorList>
            <person name="Kraeva N."/>
            <person name="Butenko A."/>
            <person name="Hlavacova J."/>
            <person name="Kostygov A."/>
            <person name="Myskova J."/>
            <person name="Grybchuk D."/>
            <person name="Lestinova T."/>
            <person name="Votypka J."/>
            <person name="Volf P."/>
            <person name="Opperdoes F."/>
            <person name="Flegontov P."/>
            <person name="Lukes J."/>
            <person name="Yurchenko V."/>
        </authorList>
    </citation>
    <scope>NUCLEOTIDE SEQUENCE [LARGE SCALE GENOMIC DNA]</scope>
    <source>
        <strain evidence="1 2">ATCC 30220</strain>
    </source>
</reference>
<sequence length="93" mass="9639">MAITIRRRRACHPAGLQLKPRTAHLSNPHAKQCTAGATALASAGHGAAHARAGRAAVFGILMDFIVSRTSQCFACSSAVQRAQAFSAQIRGGA</sequence>
<gene>
    <name evidence="1" type="ORF">ABL78_8343</name>
</gene>
<dbReference type="VEuPathDB" id="TriTrypDB:Lsey_0642_0020"/>
<organism evidence="1 2">
    <name type="scientific">Leptomonas seymouri</name>
    <dbReference type="NCBI Taxonomy" id="5684"/>
    <lineage>
        <taxon>Eukaryota</taxon>
        <taxon>Discoba</taxon>
        <taxon>Euglenozoa</taxon>
        <taxon>Kinetoplastea</taxon>
        <taxon>Metakinetoplastina</taxon>
        <taxon>Trypanosomatida</taxon>
        <taxon>Trypanosomatidae</taxon>
        <taxon>Leishmaniinae</taxon>
        <taxon>Leptomonas</taxon>
    </lineage>
</organism>
<dbReference type="AlphaFoldDB" id="A0A0N1HSU0"/>
<dbReference type="EMBL" id="LJSK01000642">
    <property type="protein sequence ID" value="KPI82645.1"/>
    <property type="molecule type" value="Genomic_DNA"/>
</dbReference>
<comment type="caution">
    <text evidence="1">The sequence shown here is derived from an EMBL/GenBank/DDBJ whole genome shotgun (WGS) entry which is preliminary data.</text>
</comment>
<accession>A0A0N1HSU0</accession>
<evidence type="ECO:0000313" key="1">
    <source>
        <dbReference type="EMBL" id="KPI82645.1"/>
    </source>
</evidence>